<feature type="non-terminal residue" evidence="2">
    <location>
        <position position="1"/>
    </location>
</feature>
<evidence type="ECO:0000256" key="1">
    <source>
        <dbReference type="SAM" id="Coils"/>
    </source>
</evidence>
<feature type="non-terminal residue" evidence="2">
    <location>
        <position position="135"/>
    </location>
</feature>
<accession>A0A839IXS2</accession>
<keyword evidence="3" id="KW-1185">Reference proteome</keyword>
<dbReference type="Proteomes" id="UP000565262">
    <property type="component" value="Unassembled WGS sequence"/>
</dbReference>
<sequence length="135" mass="15394">DSLTSSQDKALQTARQTLFIEKQTGDEKLKAQAWRDAEAQGLKQNTAAFREYYNVRLETYRQQEKNAQAARDERNANNQLKTELNQQETIQQKLNKLRQEALLAGQAESTKELSREQAILNAQQSLGKAATQEQI</sequence>
<evidence type="ECO:0000313" key="3">
    <source>
        <dbReference type="Proteomes" id="UP000565262"/>
    </source>
</evidence>
<dbReference type="RefSeq" id="WP_220495868.1">
    <property type="nucleotide sequence ID" value="NZ_JACJFM010000171.1"/>
</dbReference>
<protein>
    <recommendedName>
        <fullName evidence="4">Phage tail tape measure protein</fullName>
    </recommendedName>
</protein>
<organism evidence="2 3">
    <name type="scientific">Oceanospirillum sediminis</name>
    <dbReference type="NCBI Taxonomy" id="2760088"/>
    <lineage>
        <taxon>Bacteria</taxon>
        <taxon>Pseudomonadati</taxon>
        <taxon>Pseudomonadota</taxon>
        <taxon>Gammaproteobacteria</taxon>
        <taxon>Oceanospirillales</taxon>
        <taxon>Oceanospirillaceae</taxon>
        <taxon>Oceanospirillum</taxon>
    </lineage>
</organism>
<reference evidence="2 3" key="1">
    <citation type="submission" date="2020-08" db="EMBL/GenBank/DDBJ databases">
        <title>Oceanospirillum sp. nov. isolated from marine sediment.</title>
        <authorList>
            <person name="Ji X."/>
        </authorList>
    </citation>
    <scope>NUCLEOTIDE SEQUENCE [LARGE SCALE GENOMIC DNA]</scope>
    <source>
        <strain evidence="2 3">D5</strain>
    </source>
</reference>
<keyword evidence="1" id="KW-0175">Coiled coil</keyword>
<feature type="coiled-coil region" evidence="1">
    <location>
        <begin position="60"/>
        <end position="100"/>
    </location>
</feature>
<comment type="caution">
    <text evidence="2">The sequence shown here is derived from an EMBL/GenBank/DDBJ whole genome shotgun (WGS) entry which is preliminary data.</text>
</comment>
<evidence type="ECO:0008006" key="4">
    <source>
        <dbReference type="Google" id="ProtNLM"/>
    </source>
</evidence>
<dbReference type="EMBL" id="JACJFM010000171">
    <property type="protein sequence ID" value="MBB1489758.1"/>
    <property type="molecule type" value="Genomic_DNA"/>
</dbReference>
<dbReference type="AlphaFoldDB" id="A0A839IXS2"/>
<gene>
    <name evidence="2" type="ORF">H4O21_24425</name>
</gene>
<proteinExistence type="predicted"/>
<evidence type="ECO:0000313" key="2">
    <source>
        <dbReference type="EMBL" id="MBB1489758.1"/>
    </source>
</evidence>
<name>A0A839IXS2_9GAMM</name>